<reference evidence="4 5" key="1">
    <citation type="journal article" date="2018" name="Mol. Plant">
        <title>The genome of Artemisia annua provides insight into the evolution of Asteraceae family and artemisinin biosynthesis.</title>
        <authorList>
            <person name="Shen Q."/>
            <person name="Zhang L."/>
            <person name="Liao Z."/>
            <person name="Wang S."/>
            <person name="Yan T."/>
            <person name="Shi P."/>
            <person name="Liu M."/>
            <person name="Fu X."/>
            <person name="Pan Q."/>
            <person name="Wang Y."/>
            <person name="Lv Z."/>
            <person name="Lu X."/>
            <person name="Zhang F."/>
            <person name="Jiang W."/>
            <person name="Ma Y."/>
            <person name="Chen M."/>
            <person name="Hao X."/>
            <person name="Li L."/>
            <person name="Tang Y."/>
            <person name="Lv G."/>
            <person name="Zhou Y."/>
            <person name="Sun X."/>
            <person name="Brodelius P.E."/>
            <person name="Rose J.K.C."/>
            <person name="Tang K."/>
        </authorList>
    </citation>
    <scope>NUCLEOTIDE SEQUENCE [LARGE SCALE GENOMIC DNA]</scope>
    <source>
        <strain evidence="5">cv. Huhao1</strain>
        <tissue evidence="4">Leaf</tissue>
    </source>
</reference>
<dbReference type="AlphaFoldDB" id="A0A2U1MAH8"/>
<dbReference type="Gene3D" id="3.40.50.2000">
    <property type="entry name" value="Glycogen Phosphorylase B"/>
    <property type="match status" value="1"/>
</dbReference>
<keyword evidence="2" id="KW-0328">Glycosyltransferase</keyword>
<dbReference type="GO" id="GO:0035251">
    <property type="term" value="F:UDP-glucosyltransferase activity"/>
    <property type="evidence" value="ECO:0007669"/>
    <property type="project" value="InterPro"/>
</dbReference>
<comment type="caution">
    <text evidence="4">The sequence shown here is derived from an EMBL/GenBank/DDBJ whole genome shotgun (WGS) entry which is preliminary data.</text>
</comment>
<dbReference type="PANTHER" id="PTHR48048">
    <property type="entry name" value="GLYCOSYLTRANSFERASE"/>
    <property type="match status" value="1"/>
</dbReference>
<feature type="chain" id="PRO_5015562913" evidence="3">
    <location>
        <begin position="23"/>
        <end position="88"/>
    </location>
</feature>
<name>A0A2U1MAH8_ARTAN</name>
<dbReference type="Proteomes" id="UP000245207">
    <property type="component" value="Unassembled WGS sequence"/>
</dbReference>
<dbReference type="PANTHER" id="PTHR48048:SF30">
    <property type="entry name" value="GLYCOSYLTRANSFERASE"/>
    <property type="match status" value="1"/>
</dbReference>
<dbReference type="SUPFAM" id="SSF53756">
    <property type="entry name" value="UDP-Glycosyltransferase/glycogen phosphorylase"/>
    <property type="match status" value="1"/>
</dbReference>
<dbReference type="STRING" id="35608.A0A2U1MAH8"/>
<accession>A0A2U1MAH8</accession>
<keyword evidence="5" id="KW-1185">Reference proteome</keyword>
<organism evidence="4 5">
    <name type="scientific">Artemisia annua</name>
    <name type="common">Sweet wormwood</name>
    <dbReference type="NCBI Taxonomy" id="35608"/>
    <lineage>
        <taxon>Eukaryota</taxon>
        <taxon>Viridiplantae</taxon>
        <taxon>Streptophyta</taxon>
        <taxon>Embryophyta</taxon>
        <taxon>Tracheophyta</taxon>
        <taxon>Spermatophyta</taxon>
        <taxon>Magnoliopsida</taxon>
        <taxon>eudicotyledons</taxon>
        <taxon>Gunneridae</taxon>
        <taxon>Pentapetalae</taxon>
        <taxon>asterids</taxon>
        <taxon>campanulids</taxon>
        <taxon>Asterales</taxon>
        <taxon>Asteraceae</taxon>
        <taxon>Asteroideae</taxon>
        <taxon>Anthemideae</taxon>
        <taxon>Artemisiinae</taxon>
        <taxon>Artemisia</taxon>
    </lineage>
</organism>
<gene>
    <name evidence="4" type="ORF">CTI12_AA403040</name>
</gene>
<evidence type="ECO:0000256" key="3">
    <source>
        <dbReference type="SAM" id="SignalP"/>
    </source>
</evidence>
<evidence type="ECO:0000313" key="4">
    <source>
        <dbReference type="EMBL" id="PWA58243.1"/>
    </source>
</evidence>
<keyword evidence="3" id="KW-0732">Signal</keyword>
<sequence>MNDFGFTYLVSLVLAVKETTSAGEFNFDRSDDTHECLNWLDSQPLQSVVYSGFGSECVFSDDQLKDIAKGLEMSGQKIEKKERSMSQG</sequence>
<evidence type="ECO:0000256" key="2">
    <source>
        <dbReference type="ARBA" id="ARBA00022676"/>
    </source>
</evidence>
<feature type="signal peptide" evidence="3">
    <location>
        <begin position="1"/>
        <end position="22"/>
    </location>
</feature>
<evidence type="ECO:0000256" key="1">
    <source>
        <dbReference type="ARBA" id="ARBA00009995"/>
    </source>
</evidence>
<dbReference type="OrthoDB" id="5835829at2759"/>
<protein>
    <submittedName>
        <fullName evidence="4">UDP-glycosyltransferase 88F4</fullName>
    </submittedName>
</protein>
<comment type="similarity">
    <text evidence="1">Belongs to the UDP-glycosyltransferase family.</text>
</comment>
<proteinExistence type="inferred from homology"/>
<dbReference type="InterPro" id="IPR050481">
    <property type="entry name" value="UDP-glycosyltransf_plant"/>
</dbReference>
<evidence type="ECO:0000313" key="5">
    <source>
        <dbReference type="Proteomes" id="UP000245207"/>
    </source>
</evidence>
<keyword evidence="4" id="KW-0808">Transferase</keyword>
<dbReference type="EMBL" id="PKPP01005954">
    <property type="protein sequence ID" value="PWA58243.1"/>
    <property type="molecule type" value="Genomic_DNA"/>
</dbReference>